<dbReference type="Proteomes" id="UP001226762">
    <property type="component" value="Unassembled WGS sequence"/>
</dbReference>
<evidence type="ECO:0000256" key="7">
    <source>
        <dbReference type="ARBA" id="ARBA00022989"/>
    </source>
</evidence>
<evidence type="ECO:0000256" key="3">
    <source>
        <dbReference type="ARBA" id="ARBA00022475"/>
    </source>
</evidence>
<evidence type="ECO:0000256" key="8">
    <source>
        <dbReference type="ARBA" id="ARBA00023136"/>
    </source>
</evidence>
<dbReference type="Gene3D" id="2.30.30.830">
    <property type="match status" value="1"/>
</dbReference>
<proteinExistence type="predicted"/>
<keyword evidence="6" id="KW-0653">Protein transport</keyword>
<reference evidence="11" key="2">
    <citation type="submission" date="2023-02" db="EMBL/GenBank/DDBJ databases">
        <title>'Rhodoalgimonas zhirmunskyi' gen. nov., isolated from a red alga.</title>
        <authorList>
            <person name="Nedashkovskaya O.I."/>
            <person name="Otstavnykh N.Y."/>
            <person name="Bystritskaya E.P."/>
            <person name="Balabanova L.A."/>
            <person name="Isaeva M.P."/>
        </authorList>
    </citation>
    <scope>NUCLEOTIDE SEQUENCE</scope>
    <source>
        <strain evidence="11">KCTC 52189</strain>
    </source>
</reference>
<protein>
    <recommendedName>
        <fullName evidence="10">Type II secretion system protein GspC N-terminal domain-containing protein</fullName>
    </recommendedName>
</protein>
<evidence type="ECO:0000313" key="11">
    <source>
        <dbReference type="EMBL" id="MDQ2090850.1"/>
    </source>
</evidence>
<keyword evidence="8" id="KW-0472">Membrane</keyword>
<dbReference type="EMBL" id="JANHAX010000003">
    <property type="protein sequence ID" value="MDQ2090850.1"/>
    <property type="molecule type" value="Genomic_DNA"/>
</dbReference>
<dbReference type="GO" id="GO:0015031">
    <property type="term" value="P:protein transport"/>
    <property type="evidence" value="ECO:0007669"/>
    <property type="project" value="UniProtKB-KW"/>
</dbReference>
<keyword evidence="4" id="KW-0997">Cell inner membrane</keyword>
<comment type="caution">
    <text evidence="11">The sequence shown here is derived from an EMBL/GenBank/DDBJ whole genome shotgun (WGS) entry which is preliminary data.</text>
</comment>
<evidence type="ECO:0000256" key="5">
    <source>
        <dbReference type="ARBA" id="ARBA00022692"/>
    </source>
</evidence>
<evidence type="ECO:0000256" key="6">
    <source>
        <dbReference type="ARBA" id="ARBA00022927"/>
    </source>
</evidence>
<evidence type="ECO:0000313" key="12">
    <source>
        <dbReference type="Proteomes" id="UP001226762"/>
    </source>
</evidence>
<keyword evidence="5" id="KW-0812">Transmembrane</keyword>
<organism evidence="11 12">
    <name type="scientific">Marimonas arenosa</name>
    <dbReference type="NCBI Taxonomy" id="1795305"/>
    <lineage>
        <taxon>Bacteria</taxon>
        <taxon>Pseudomonadati</taxon>
        <taxon>Pseudomonadota</taxon>
        <taxon>Alphaproteobacteria</taxon>
        <taxon>Rhodobacterales</taxon>
        <taxon>Paracoccaceae</taxon>
        <taxon>Marimonas</taxon>
    </lineage>
</organism>
<evidence type="ECO:0000256" key="2">
    <source>
        <dbReference type="ARBA" id="ARBA00022448"/>
    </source>
</evidence>
<evidence type="ECO:0000259" key="10">
    <source>
        <dbReference type="Pfam" id="PF11356"/>
    </source>
</evidence>
<feature type="region of interest" description="Disordered" evidence="9">
    <location>
        <begin position="74"/>
        <end position="100"/>
    </location>
</feature>
<dbReference type="InterPro" id="IPR024961">
    <property type="entry name" value="T2SS_GspC_N"/>
</dbReference>
<keyword evidence="12" id="KW-1185">Reference proteome</keyword>
<keyword evidence="7" id="KW-1133">Transmembrane helix</keyword>
<dbReference type="Pfam" id="PF11356">
    <property type="entry name" value="T2SSC"/>
    <property type="match status" value="1"/>
</dbReference>
<name>A0AAE3WFQ1_9RHOB</name>
<sequence>MTGAPRGLALLFVAVLATAGAGVGLYRELSRTPLENQALPGPDGEPEVQGLSDILKYDPPPLAAFNAVLEKPLFSPTRQPPETVEDDSTPPAEDRSVTSPQRLRAKLLGVVVSESRHLAILEVPSEPTVVYVSKGEELLGWTLKELGPDTVEFERNGETVTLTLEYVP</sequence>
<gene>
    <name evidence="11" type="ORF">NO357_13150</name>
</gene>
<evidence type="ECO:0000256" key="9">
    <source>
        <dbReference type="SAM" id="MobiDB-lite"/>
    </source>
</evidence>
<dbReference type="RefSeq" id="WP_306736117.1">
    <property type="nucleotide sequence ID" value="NZ_JANHAX010000003.1"/>
</dbReference>
<feature type="domain" description="Type II secretion system protein GspC N-terminal" evidence="10">
    <location>
        <begin position="65"/>
        <end position="164"/>
    </location>
</feature>
<accession>A0AAE3WFQ1</accession>
<keyword evidence="3" id="KW-1003">Cell membrane</keyword>
<evidence type="ECO:0000256" key="1">
    <source>
        <dbReference type="ARBA" id="ARBA00004533"/>
    </source>
</evidence>
<reference evidence="11" key="1">
    <citation type="submission" date="2022-07" db="EMBL/GenBank/DDBJ databases">
        <authorList>
            <person name="Otstavnykh N."/>
            <person name="Isaeva M."/>
            <person name="Bystritskaya E."/>
        </authorList>
    </citation>
    <scope>NUCLEOTIDE SEQUENCE</scope>
    <source>
        <strain evidence="11">KCTC 52189</strain>
    </source>
</reference>
<keyword evidence="2" id="KW-0813">Transport</keyword>
<dbReference type="GO" id="GO:0005886">
    <property type="term" value="C:plasma membrane"/>
    <property type="evidence" value="ECO:0007669"/>
    <property type="project" value="UniProtKB-SubCell"/>
</dbReference>
<comment type="subcellular location">
    <subcellularLocation>
        <location evidence="1">Cell inner membrane</location>
    </subcellularLocation>
</comment>
<dbReference type="AlphaFoldDB" id="A0AAE3WFQ1"/>
<evidence type="ECO:0000256" key="4">
    <source>
        <dbReference type="ARBA" id="ARBA00022519"/>
    </source>
</evidence>